<gene>
    <name evidence="4" type="ORF">EW145_g6032</name>
</gene>
<dbReference type="EMBL" id="SGPK01000416">
    <property type="protein sequence ID" value="THH03760.1"/>
    <property type="molecule type" value="Genomic_DNA"/>
</dbReference>
<feature type="transmembrane region" description="Helical" evidence="2">
    <location>
        <begin position="215"/>
        <end position="238"/>
    </location>
</feature>
<dbReference type="Proteomes" id="UP000308199">
    <property type="component" value="Unassembled WGS sequence"/>
</dbReference>
<feature type="compositionally biased region" description="Basic and acidic residues" evidence="1">
    <location>
        <begin position="382"/>
        <end position="392"/>
    </location>
</feature>
<keyword evidence="2" id="KW-1133">Transmembrane helix</keyword>
<feature type="compositionally biased region" description="Basic and acidic residues" evidence="1">
    <location>
        <begin position="294"/>
        <end position="319"/>
    </location>
</feature>
<sequence length="409" mass="44734">MLTQTILLYVLLSVLVLVLGGGLINVTVDDQFGDSQTGALPEFLPSDGWAQGNICSGCGVQPDPSQAFHGTWHDTTLNLGEAGQRTFNVNFTGTAVYTFFIIPDTVTKPGLTILANMTITLDGEQAAIFVHVPDNTTGFLYNSPGYVNENLANTSHQLSISANAQVSSSLILFDYLIYTTTDTNLPTLPVPLTNTTNPSPSPASSGSSSPKSPQLLGPVLGGVLGGVVFGFLLALLYLRFRRRRLLNTHRLRELESHPVSFVYTASDAYGPQASNLDASAYSWSQSPLSPTRRALNEDSRDVRVNTMADTRESREGTREGRRKNRRDTRENTISVNKRTVKQKNKRSRATTNGDIETTSRDSEPRPRRPLPVIGLARPSQGKGREREIRRLIVTEAPPSYSEGQRAQDD</sequence>
<keyword evidence="3" id="KW-0732">Signal</keyword>
<feature type="region of interest" description="Disordered" evidence="1">
    <location>
        <begin position="282"/>
        <end position="409"/>
    </location>
</feature>
<keyword evidence="5" id="KW-1185">Reference proteome</keyword>
<feature type="region of interest" description="Disordered" evidence="1">
    <location>
        <begin position="187"/>
        <end position="212"/>
    </location>
</feature>
<evidence type="ECO:0000313" key="4">
    <source>
        <dbReference type="EMBL" id="THH03760.1"/>
    </source>
</evidence>
<evidence type="ECO:0000256" key="2">
    <source>
        <dbReference type="SAM" id="Phobius"/>
    </source>
</evidence>
<evidence type="ECO:0000313" key="5">
    <source>
        <dbReference type="Proteomes" id="UP000308199"/>
    </source>
</evidence>
<evidence type="ECO:0000256" key="1">
    <source>
        <dbReference type="SAM" id="MobiDB-lite"/>
    </source>
</evidence>
<accession>A0A4S4L2Q8</accession>
<keyword evidence="2" id="KW-0472">Membrane</keyword>
<dbReference type="OrthoDB" id="2758521at2759"/>
<evidence type="ECO:0000256" key="3">
    <source>
        <dbReference type="SAM" id="SignalP"/>
    </source>
</evidence>
<name>A0A4S4L2Q8_9AGAM</name>
<feature type="compositionally biased region" description="Basic residues" evidence="1">
    <location>
        <begin position="338"/>
        <end position="348"/>
    </location>
</feature>
<organism evidence="4 5">
    <name type="scientific">Phellinidium pouzarii</name>
    <dbReference type="NCBI Taxonomy" id="167371"/>
    <lineage>
        <taxon>Eukaryota</taxon>
        <taxon>Fungi</taxon>
        <taxon>Dikarya</taxon>
        <taxon>Basidiomycota</taxon>
        <taxon>Agaricomycotina</taxon>
        <taxon>Agaricomycetes</taxon>
        <taxon>Hymenochaetales</taxon>
        <taxon>Hymenochaetaceae</taxon>
        <taxon>Phellinidium</taxon>
    </lineage>
</organism>
<feature type="compositionally biased region" description="Basic and acidic residues" evidence="1">
    <location>
        <begin position="357"/>
        <end position="366"/>
    </location>
</feature>
<comment type="caution">
    <text evidence="4">The sequence shown here is derived from an EMBL/GenBank/DDBJ whole genome shotgun (WGS) entry which is preliminary data.</text>
</comment>
<keyword evidence="2" id="KW-0812">Transmembrane</keyword>
<feature type="chain" id="PRO_5020678304" evidence="3">
    <location>
        <begin position="21"/>
        <end position="409"/>
    </location>
</feature>
<feature type="signal peptide" evidence="3">
    <location>
        <begin position="1"/>
        <end position="20"/>
    </location>
</feature>
<dbReference type="AlphaFoldDB" id="A0A4S4L2Q8"/>
<proteinExistence type="predicted"/>
<reference evidence="4 5" key="1">
    <citation type="submission" date="2019-02" db="EMBL/GenBank/DDBJ databases">
        <title>Genome sequencing of the rare red list fungi Phellinidium pouzarii.</title>
        <authorList>
            <person name="Buettner E."/>
            <person name="Kellner H."/>
        </authorList>
    </citation>
    <scope>NUCLEOTIDE SEQUENCE [LARGE SCALE GENOMIC DNA]</scope>
    <source>
        <strain evidence="4 5">DSM 108285</strain>
    </source>
</reference>
<protein>
    <submittedName>
        <fullName evidence="4">Uncharacterized protein</fullName>
    </submittedName>
</protein>